<gene>
    <name evidence="2" type="ORF">NP493_55g04000</name>
</gene>
<evidence type="ECO:0000313" key="2">
    <source>
        <dbReference type="EMBL" id="KAK2191224.1"/>
    </source>
</evidence>
<evidence type="ECO:0000259" key="1">
    <source>
        <dbReference type="Pfam" id="PF01712"/>
    </source>
</evidence>
<name>A0AAD9PAN6_RIDPI</name>
<feature type="domain" description="Deoxynucleoside kinase" evidence="1">
    <location>
        <begin position="61"/>
        <end position="131"/>
    </location>
</feature>
<dbReference type="Proteomes" id="UP001209878">
    <property type="component" value="Unassembled WGS sequence"/>
</dbReference>
<dbReference type="GO" id="GO:0005739">
    <property type="term" value="C:mitochondrion"/>
    <property type="evidence" value="ECO:0007669"/>
    <property type="project" value="TreeGrafter"/>
</dbReference>
<proteinExistence type="predicted"/>
<reference evidence="2" key="1">
    <citation type="journal article" date="2023" name="Mol. Biol. Evol.">
        <title>Third-Generation Sequencing Reveals the Adaptive Role of the Epigenome in Three Deep-Sea Polychaetes.</title>
        <authorList>
            <person name="Perez M."/>
            <person name="Aroh O."/>
            <person name="Sun Y."/>
            <person name="Lan Y."/>
            <person name="Juniper S.K."/>
            <person name="Young C.R."/>
            <person name="Angers B."/>
            <person name="Qian P.Y."/>
        </authorList>
    </citation>
    <scope>NUCLEOTIDE SEQUENCE</scope>
    <source>
        <strain evidence="2">R07B-5</strain>
    </source>
</reference>
<protein>
    <recommendedName>
        <fullName evidence="1">Deoxynucleoside kinase domain-containing protein</fullName>
    </recommendedName>
</protein>
<dbReference type="InterPro" id="IPR050566">
    <property type="entry name" value="Deoxyribonucleoside_kinase"/>
</dbReference>
<organism evidence="2 3">
    <name type="scientific">Ridgeia piscesae</name>
    <name type="common">Tubeworm</name>
    <dbReference type="NCBI Taxonomy" id="27915"/>
    <lineage>
        <taxon>Eukaryota</taxon>
        <taxon>Metazoa</taxon>
        <taxon>Spiralia</taxon>
        <taxon>Lophotrochozoa</taxon>
        <taxon>Annelida</taxon>
        <taxon>Polychaeta</taxon>
        <taxon>Sedentaria</taxon>
        <taxon>Canalipalpata</taxon>
        <taxon>Sabellida</taxon>
        <taxon>Siboglinidae</taxon>
        <taxon>Ridgeia</taxon>
    </lineage>
</organism>
<dbReference type="AlphaFoldDB" id="A0AAD9PAN6"/>
<accession>A0AAD9PAN6</accession>
<dbReference type="InterPro" id="IPR031314">
    <property type="entry name" value="DNK_dom"/>
</dbReference>
<comment type="caution">
    <text evidence="2">The sequence shown here is derived from an EMBL/GenBank/DDBJ whole genome shotgun (WGS) entry which is preliminary data.</text>
</comment>
<evidence type="ECO:0000313" key="3">
    <source>
        <dbReference type="Proteomes" id="UP001209878"/>
    </source>
</evidence>
<dbReference type="PANTHER" id="PTHR10513:SF24">
    <property type="entry name" value="THYMIDINE KINASE 2, MITOCHONDRIAL"/>
    <property type="match status" value="1"/>
</dbReference>
<dbReference type="Gene3D" id="3.40.50.300">
    <property type="entry name" value="P-loop containing nucleotide triphosphate hydrolases"/>
    <property type="match status" value="2"/>
</dbReference>
<dbReference type="GO" id="GO:0019136">
    <property type="term" value="F:deoxynucleoside kinase activity"/>
    <property type="evidence" value="ECO:0007669"/>
    <property type="project" value="TreeGrafter"/>
</dbReference>
<dbReference type="Pfam" id="PF01712">
    <property type="entry name" value="dNK"/>
    <property type="match status" value="1"/>
</dbReference>
<dbReference type="EMBL" id="JAODUO010000056">
    <property type="protein sequence ID" value="KAK2191224.1"/>
    <property type="molecule type" value="Genomic_DNA"/>
</dbReference>
<dbReference type="PANTHER" id="PTHR10513">
    <property type="entry name" value="DEOXYNUCLEOSIDE KINASE"/>
    <property type="match status" value="1"/>
</dbReference>
<sequence>MCSKNVATAVLRVQMSRNGHTTPLWQTLYNGYTQFTRSIQSVFSSYASSSLCAEDKQFTVLVEGNIGSGKTGLLEHFRDAPFTEVIKEPVDRWRNIQGHNALALMYEDPSRWALTLQTYVQLTMLQRHLQPQDYLRSLHELHEDWLVQQTKFPLPAPVLVLDANEDLATIETVYDKHKSAILCGFG</sequence>
<dbReference type="SUPFAM" id="SSF52540">
    <property type="entry name" value="P-loop containing nucleoside triphosphate hydrolases"/>
    <property type="match status" value="1"/>
</dbReference>
<dbReference type="InterPro" id="IPR027417">
    <property type="entry name" value="P-loop_NTPase"/>
</dbReference>
<keyword evidence="3" id="KW-1185">Reference proteome</keyword>